<protein>
    <submittedName>
        <fullName evidence="1">Uncharacterized protein</fullName>
    </submittedName>
</protein>
<accession>X1U2E4</accession>
<evidence type="ECO:0000313" key="1">
    <source>
        <dbReference type="EMBL" id="GAJ11694.1"/>
    </source>
</evidence>
<feature type="non-terminal residue" evidence="1">
    <location>
        <position position="1"/>
    </location>
</feature>
<gene>
    <name evidence="1" type="ORF">S12H4_52909</name>
</gene>
<sequence>LRVKSAALTAAGLVILDEVVIGDYGIILATEITAGHINLTTGFRIEGETQATVGVWIDATDGITIRGGKLYLKSANGLYGREIYVDEMVEGGYLRLGTVTGNEMLSCLPDETNTRFCGTAGLSWGYGYIDELHVKSKLFLPAVP</sequence>
<proteinExistence type="predicted"/>
<dbReference type="EMBL" id="BARW01033616">
    <property type="protein sequence ID" value="GAJ11694.1"/>
    <property type="molecule type" value="Genomic_DNA"/>
</dbReference>
<dbReference type="AlphaFoldDB" id="X1U2E4"/>
<organism evidence="1">
    <name type="scientific">marine sediment metagenome</name>
    <dbReference type="NCBI Taxonomy" id="412755"/>
    <lineage>
        <taxon>unclassified sequences</taxon>
        <taxon>metagenomes</taxon>
        <taxon>ecological metagenomes</taxon>
    </lineage>
</organism>
<name>X1U2E4_9ZZZZ</name>
<comment type="caution">
    <text evidence="1">The sequence shown here is derived from an EMBL/GenBank/DDBJ whole genome shotgun (WGS) entry which is preliminary data.</text>
</comment>
<reference evidence="1" key="1">
    <citation type="journal article" date="2014" name="Front. Microbiol.">
        <title>High frequency of phylogenetically diverse reductive dehalogenase-homologous genes in deep subseafloor sedimentary metagenomes.</title>
        <authorList>
            <person name="Kawai M."/>
            <person name="Futagami T."/>
            <person name="Toyoda A."/>
            <person name="Takaki Y."/>
            <person name="Nishi S."/>
            <person name="Hori S."/>
            <person name="Arai W."/>
            <person name="Tsubouchi T."/>
            <person name="Morono Y."/>
            <person name="Uchiyama I."/>
            <person name="Ito T."/>
            <person name="Fujiyama A."/>
            <person name="Inagaki F."/>
            <person name="Takami H."/>
        </authorList>
    </citation>
    <scope>NUCLEOTIDE SEQUENCE</scope>
    <source>
        <strain evidence="1">Expedition CK06-06</strain>
    </source>
</reference>